<dbReference type="GeneID" id="87886327"/>
<proteinExistence type="predicted"/>
<dbReference type="GO" id="GO:0008270">
    <property type="term" value="F:zinc ion binding"/>
    <property type="evidence" value="ECO:0007669"/>
    <property type="project" value="UniProtKB-KW"/>
</dbReference>
<reference evidence="3" key="1">
    <citation type="journal article" date="2023" name="Mol. Phylogenet. Evol.">
        <title>Genome-scale phylogeny and comparative genomics of the fungal order Sordariales.</title>
        <authorList>
            <person name="Hensen N."/>
            <person name="Bonometti L."/>
            <person name="Westerberg I."/>
            <person name="Brannstrom I.O."/>
            <person name="Guillou S."/>
            <person name="Cros-Aarteil S."/>
            <person name="Calhoun S."/>
            <person name="Haridas S."/>
            <person name="Kuo A."/>
            <person name="Mondo S."/>
            <person name="Pangilinan J."/>
            <person name="Riley R."/>
            <person name="LaButti K."/>
            <person name="Andreopoulos B."/>
            <person name="Lipzen A."/>
            <person name="Chen C."/>
            <person name="Yan M."/>
            <person name="Daum C."/>
            <person name="Ng V."/>
            <person name="Clum A."/>
            <person name="Steindorff A."/>
            <person name="Ohm R.A."/>
            <person name="Martin F."/>
            <person name="Silar P."/>
            <person name="Natvig D.O."/>
            <person name="Lalanne C."/>
            <person name="Gautier V."/>
            <person name="Ament-Velasquez S.L."/>
            <person name="Kruys A."/>
            <person name="Hutchinson M.I."/>
            <person name="Powell A.J."/>
            <person name="Barry K."/>
            <person name="Miller A.N."/>
            <person name="Grigoriev I.V."/>
            <person name="Debuchy R."/>
            <person name="Gladieux P."/>
            <person name="Hiltunen Thoren M."/>
            <person name="Johannesson H."/>
        </authorList>
    </citation>
    <scope>NUCLEOTIDE SEQUENCE</scope>
    <source>
        <strain evidence="3">CBS 333.67</strain>
    </source>
</reference>
<feature type="domain" description="CR-type" evidence="2">
    <location>
        <begin position="1"/>
        <end position="83"/>
    </location>
</feature>
<protein>
    <recommendedName>
        <fullName evidence="2">CR-type domain-containing protein</fullName>
    </recommendedName>
</protein>
<dbReference type="PROSITE" id="PS51188">
    <property type="entry name" value="ZF_CR"/>
    <property type="match status" value="1"/>
</dbReference>
<evidence type="ECO:0000256" key="1">
    <source>
        <dbReference type="PROSITE-ProRule" id="PRU00546"/>
    </source>
</evidence>
<comment type="caution">
    <text evidence="3">The sequence shown here is derived from an EMBL/GenBank/DDBJ whole genome shotgun (WGS) entry which is preliminary data.</text>
</comment>
<sequence>MPRPTPCGGCRGKGYDTVQCGRCHGTGRDGTTTFQAMCDAGCAGRGKDRRGAKCGGCNGTGKKTYTQPKKCNPCQGTGTGSEVCRYCGGTGLRQRRGVELPTWFCRFAQRCVAEGSAGF</sequence>
<keyword evidence="1" id="KW-0862">Zinc</keyword>
<dbReference type="RefSeq" id="XP_062718996.1">
    <property type="nucleotide sequence ID" value="XM_062867498.1"/>
</dbReference>
<dbReference type="InterPro" id="IPR001305">
    <property type="entry name" value="HSP_DnaJ_Cys-rich_dom"/>
</dbReference>
<keyword evidence="4" id="KW-1185">Reference proteome</keyword>
<dbReference type="GO" id="GO:0031072">
    <property type="term" value="F:heat shock protein binding"/>
    <property type="evidence" value="ECO:0007669"/>
    <property type="project" value="InterPro"/>
</dbReference>
<dbReference type="Proteomes" id="UP001273166">
    <property type="component" value="Unassembled WGS sequence"/>
</dbReference>
<organism evidence="3 4">
    <name type="scientific">Chaetomium strumarium</name>
    <dbReference type="NCBI Taxonomy" id="1170767"/>
    <lineage>
        <taxon>Eukaryota</taxon>
        <taxon>Fungi</taxon>
        <taxon>Dikarya</taxon>
        <taxon>Ascomycota</taxon>
        <taxon>Pezizomycotina</taxon>
        <taxon>Sordariomycetes</taxon>
        <taxon>Sordariomycetidae</taxon>
        <taxon>Sordariales</taxon>
        <taxon>Chaetomiaceae</taxon>
        <taxon>Chaetomium</taxon>
    </lineage>
</organism>
<evidence type="ECO:0000259" key="2">
    <source>
        <dbReference type="PROSITE" id="PS51188"/>
    </source>
</evidence>
<dbReference type="AlphaFoldDB" id="A0AAJ0GNJ6"/>
<reference evidence="3" key="2">
    <citation type="submission" date="2023-06" db="EMBL/GenBank/DDBJ databases">
        <authorList>
            <consortium name="Lawrence Berkeley National Laboratory"/>
            <person name="Mondo S.J."/>
            <person name="Hensen N."/>
            <person name="Bonometti L."/>
            <person name="Westerberg I."/>
            <person name="Brannstrom I.O."/>
            <person name="Guillou S."/>
            <person name="Cros-Aarteil S."/>
            <person name="Calhoun S."/>
            <person name="Haridas S."/>
            <person name="Kuo A."/>
            <person name="Pangilinan J."/>
            <person name="Riley R."/>
            <person name="Labutti K."/>
            <person name="Andreopoulos B."/>
            <person name="Lipzen A."/>
            <person name="Chen C."/>
            <person name="Yanf M."/>
            <person name="Daum C."/>
            <person name="Ng V."/>
            <person name="Clum A."/>
            <person name="Steindorff A."/>
            <person name="Ohm R."/>
            <person name="Martin F."/>
            <person name="Silar P."/>
            <person name="Natvig D."/>
            <person name="Lalanne C."/>
            <person name="Gautier V."/>
            <person name="Ament-Velasquez S.L."/>
            <person name="Kruys A."/>
            <person name="Hutchinson M.I."/>
            <person name="Powell A.J."/>
            <person name="Barry K."/>
            <person name="Miller A.N."/>
            <person name="Grigoriev I.V."/>
            <person name="Debuchy R."/>
            <person name="Gladieux P."/>
            <person name="Thoren M.H."/>
            <person name="Johannesson H."/>
        </authorList>
    </citation>
    <scope>NUCLEOTIDE SEQUENCE</scope>
    <source>
        <strain evidence="3">CBS 333.67</strain>
    </source>
</reference>
<feature type="zinc finger region" description="CR-type" evidence="1">
    <location>
        <begin position="1"/>
        <end position="83"/>
    </location>
</feature>
<gene>
    <name evidence="3" type="ORF">B0T15DRAFT_504464</name>
</gene>
<evidence type="ECO:0000313" key="4">
    <source>
        <dbReference type="Proteomes" id="UP001273166"/>
    </source>
</evidence>
<keyword evidence="1" id="KW-0863">Zinc-finger</keyword>
<accession>A0AAJ0GNJ6</accession>
<dbReference type="EMBL" id="JAUDZG010000006">
    <property type="protein sequence ID" value="KAK3303216.1"/>
    <property type="molecule type" value="Genomic_DNA"/>
</dbReference>
<keyword evidence="1" id="KW-0479">Metal-binding</keyword>
<evidence type="ECO:0000313" key="3">
    <source>
        <dbReference type="EMBL" id="KAK3303216.1"/>
    </source>
</evidence>
<name>A0AAJ0GNJ6_9PEZI</name>
<dbReference type="GO" id="GO:0051082">
    <property type="term" value="F:unfolded protein binding"/>
    <property type="evidence" value="ECO:0007669"/>
    <property type="project" value="InterPro"/>
</dbReference>